<keyword evidence="3" id="KW-1185">Reference proteome</keyword>
<feature type="transmembrane region" description="Helical" evidence="1">
    <location>
        <begin position="55"/>
        <end position="75"/>
    </location>
</feature>
<comment type="caution">
    <text evidence="2">The sequence shown here is derived from an EMBL/GenBank/DDBJ whole genome shotgun (WGS) entry which is preliminary data.</text>
</comment>
<name>A0A8S9Y0H8_APOLU</name>
<accession>A0A8S9Y0H8</accession>
<dbReference type="AlphaFoldDB" id="A0A8S9Y0H8"/>
<evidence type="ECO:0000313" key="2">
    <source>
        <dbReference type="EMBL" id="KAF6214687.1"/>
    </source>
</evidence>
<keyword evidence="1" id="KW-1133">Transmembrane helix</keyword>
<keyword evidence="1" id="KW-0812">Transmembrane</keyword>
<proteinExistence type="predicted"/>
<dbReference type="EMBL" id="WIXP02000002">
    <property type="protein sequence ID" value="KAF6214687.1"/>
    <property type="molecule type" value="Genomic_DNA"/>
</dbReference>
<dbReference type="Proteomes" id="UP000466442">
    <property type="component" value="Unassembled WGS sequence"/>
</dbReference>
<sequence length="236" mass="24483">MLPSSMAERVVTFSQYAAHLLVKYEERPQFQKHEVHRPRVRQFQTNVSSVHKMKLMIAAFVGVALIASSLAFPLGSGLGTGLTSKNGLSSLYSTEMMVGGRPVMIGLSWAKDGTVAAGAQVNADINGQNTPIGASISSNINDLGKEINYEVGAQVLDTVAGIVSGDLKGDLKYLVNAWVPIKNAGEVTAVGVGIEGAQLKPVAISGGVGVAGDIIGARVGLDSDLKPDSVNVIVGA</sequence>
<evidence type="ECO:0000256" key="1">
    <source>
        <dbReference type="SAM" id="Phobius"/>
    </source>
</evidence>
<reference evidence="2" key="1">
    <citation type="journal article" date="2021" name="Mol. Ecol. Resour.">
        <title>Apolygus lucorum genome provides insights into omnivorousness and mesophyll feeding.</title>
        <authorList>
            <person name="Liu Y."/>
            <person name="Liu H."/>
            <person name="Wang H."/>
            <person name="Huang T."/>
            <person name="Liu B."/>
            <person name="Yang B."/>
            <person name="Yin L."/>
            <person name="Li B."/>
            <person name="Zhang Y."/>
            <person name="Zhang S."/>
            <person name="Jiang F."/>
            <person name="Zhang X."/>
            <person name="Ren Y."/>
            <person name="Wang B."/>
            <person name="Wang S."/>
            <person name="Lu Y."/>
            <person name="Wu K."/>
            <person name="Fan W."/>
            <person name="Wang G."/>
        </authorList>
    </citation>
    <scope>NUCLEOTIDE SEQUENCE</scope>
    <source>
        <strain evidence="2">12Hb</strain>
    </source>
</reference>
<gene>
    <name evidence="2" type="ORF">GE061_009430</name>
</gene>
<keyword evidence="1" id="KW-0472">Membrane</keyword>
<evidence type="ECO:0000313" key="3">
    <source>
        <dbReference type="Proteomes" id="UP000466442"/>
    </source>
</evidence>
<organism evidence="2 3">
    <name type="scientific">Apolygus lucorum</name>
    <name type="common">Small green plant bug</name>
    <name type="synonym">Lygocoris lucorum</name>
    <dbReference type="NCBI Taxonomy" id="248454"/>
    <lineage>
        <taxon>Eukaryota</taxon>
        <taxon>Metazoa</taxon>
        <taxon>Ecdysozoa</taxon>
        <taxon>Arthropoda</taxon>
        <taxon>Hexapoda</taxon>
        <taxon>Insecta</taxon>
        <taxon>Pterygota</taxon>
        <taxon>Neoptera</taxon>
        <taxon>Paraneoptera</taxon>
        <taxon>Hemiptera</taxon>
        <taxon>Heteroptera</taxon>
        <taxon>Panheteroptera</taxon>
        <taxon>Cimicomorpha</taxon>
        <taxon>Miridae</taxon>
        <taxon>Mirini</taxon>
        <taxon>Apolygus</taxon>
    </lineage>
</organism>
<protein>
    <submittedName>
        <fullName evidence="2">Uncharacterized protein</fullName>
    </submittedName>
</protein>